<evidence type="ECO:0000256" key="3">
    <source>
        <dbReference type="ARBA" id="ARBA00022729"/>
    </source>
</evidence>
<dbReference type="EMBL" id="JABACI010000002">
    <property type="protein sequence ID" value="NLP84178.1"/>
    <property type="molecule type" value="Genomic_DNA"/>
</dbReference>
<sequence length="483" mass="51308">MSPTTKRYLRGGAILGAAAMTVASLAACSAGSDNPEDTVTITLAGPNQWNADPSSFGPEWEALVAAFEEAEPNIKVETVVLPLAEFATTLSTQLSAGTAPELIFNQAPHTPDQVVALDEYLDQPNPYVEGNEKWVDVFNADYFGPTATNARNAAGNYEFIPFNLYISGLYYNADAFAEAGIDTPPTTFDDFIEACGDLKDAGYIPLAVDNSYASQNYVYSPIRAMLQDKYFDEWNVFAPDGSPGTSKQIGAKGFAHAVLTGALDATTTPEIAETMTLMKTVFDECGTPNWSGVTSTGAAFTGGEDFLGGEAAIAFGSNFAATNLTDVDWEYGTMPFPTITKSDSALSSGREAQSGASVGGTSYMIPATTEGEKLDAAVKFLQFASAPEHIQPWLDETGGIPALADAEPAPGLEGLMTGSWFESPRVPARALIPRALAGQAVYTGWLTGSKSLQDQLTELQGMWVENSHELAEDGGWTEDWATK</sequence>
<dbReference type="PANTHER" id="PTHR43649:SF29">
    <property type="entry name" value="OSMOPROTECTIVE COMPOUNDS-BINDING PROTEIN GGTB"/>
    <property type="match status" value="1"/>
</dbReference>
<dbReference type="PROSITE" id="PS51257">
    <property type="entry name" value="PROKAR_LIPOPROTEIN"/>
    <property type="match status" value="1"/>
</dbReference>
<comment type="similarity">
    <text evidence="1">Belongs to the bacterial solute-binding protein 1 family.</text>
</comment>
<evidence type="ECO:0000256" key="4">
    <source>
        <dbReference type="SAM" id="SignalP"/>
    </source>
</evidence>
<evidence type="ECO:0000313" key="6">
    <source>
        <dbReference type="Proteomes" id="UP001429745"/>
    </source>
</evidence>
<dbReference type="SUPFAM" id="SSF53850">
    <property type="entry name" value="Periplasmic binding protein-like II"/>
    <property type="match status" value="1"/>
</dbReference>
<dbReference type="InterPro" id="IPR050490">
    <property type="entry name" value="Bact_solute-bd_prot1"/>
</dbReference>
<keyword evidence="3 4" id="KW-0732">Signal</keyword>
<feature type="chain" id="PRO_5046207153" evidence="4">
    <location>
        <begin position="27"/>
        <end position="483"/>
    </location>
</feature>
<keyword evidence="6" id="KW-1185">Reference proteome</keyword>
<dbReference type="Gene3D" id="3.40.190.10">
    <property type="entry name" value="Periplasmic binding protein-like II"/>
    <property type="match status" value="1"/>
</dbReference>
<reference evidence="5 6" key="1">
    <citation type="submission" date="2020-04" db="EMBL/GenBank/DDBJ databases">
        <title>CFH 90308 Microbacterium sp.</title>
        <authorList>
            <person name="Nie G."/>
            <person name="Ming H."/>
            <person name="Xia T."/>
        </authorList>
    </citation>
    <scope>NUCLEOTIDE SEQUENCE [LARGE SCALE GENOMIC DNA]</scope>
    <source>
        <strain evidence="5 6">CFH 90308</strain>
    </source>
</reference>
<dbReference type="Pfam" id="PF01547">
    <property type="entry name" value="SBP_bac_1"/>
    <property type="match status" value="1"/>
</dbReference>
<evidence type="ECO:0000256" key="1">
    <source>
        <dbReference type="ARBA" id="ARBA00008520"/>
    </source>
</evidence>
<dbReference type="InterPro" id="IPR006059">
    <property type="entry name" value="SBP"/>
</dbReference>
<proteinExistence type="inferred from homology"/>
<organism evidence="5 6">
    <name type="scientific">Microbacterium salsuginis</name>
    <dbReference type="NCBI Taxonomy" id="2722803"/>
    <lineage>
        <taxon>Bacteria</taxon>
        <taxon>Bacillati</taxon>
        <taxon>Actinomycetota</taxon>
        <taxon>Actinomycetes</taxon>
        <taxon>Micrococcales</taxon>
        <taxon>Microbacteriaceae</taxon>
        <taxon>Microbacterium</taxon>
    </lineage>
</organism>
<protein>
    <submittedName>
        <fullName evidence="5">Extracellular solute-binding protein</fullName>
    </submittedName>
</protein>
<name>A0ABX1KAW8_9MICO</name>
<keyword evidence="2" id="KW-0813">Transport</keyword>
<gene>
    <name evidence="5" type="ORF">HF576_09970</name>
</gene>
<dbReference type="PROSITE" id="PS01037">
    <property type="entry name" value="SBP_BACTERIAL_1"/>
    <property type="match status" value="1"/>
</dbReference>
<dbReference type="PANTHER" id="PTHR43649">
    <property type="entry name" value="ARABINOSE-BINDING PROTEIN-RELATED"/>
    <property type="match status" value="1"/>
</dbReference>
<evidence type="ECO:0000313" key="5">
    <source>
        <dbReference type="EMBL" id="NLP84178.1"/>
    </source>
</evidence>
<dbReference type="InterPro" id="IPR006061">
    <property type="entry name" value="SBP_1_CS"/>
</dbReference>
<dbReference type="RefSeq" id="WP_168912637.1">
    <property type="nucleotide sequence ID" value="NZ_JABACI010000002.1"/>
</dbReference>
<accession>A0ABX1KAW8</accession>
<evidence type="ECO:0000256" key="2">
    <source>
        <dbReference type="ARBA" id="ARBA00022448"/>
    </source>
</evidence>
<feature type="signal peptide" evidence="4">
    <location>
        <begin position="1"/>
        <end position="26"/>
    </location>
</feature>
<comment type="caution">
    <text evidence="5">The sequence shown here is derived from an EMBL/GenBank/DDBJ whole genome shotgun (WGS) entry which is preliminary data.</text>
</comment>
<dbReference type="Proteomes" id="UP001429745">
    <property type="component" value="Unassembled WGS sequence"/>
</dbReference>